<protein>
    <submittedName>
        <fullName evidence="4">Acetylxylan esterase</fullName>
    </submittedName>
</protein>
<dbReference type="PANTHER" id="PTHR33630:SF13">
    <property type="entry name" value="ACETYLXYLAN ESTERASE"/>
    <property type="match status" value="1"/>
</dbReference>
<evidence type="ECO:0000313" key="4">
    <source>
        <dbReference type="EMBL" id="PLB36636.1"/>
    </source>
</evidence>
<dbReference type="Pfam" id="PF01083">
    <property type="entry name" value="Cutinase"/>
    <property type="match status" value="1"/>
</dbReference>
<organism evidence="4 5">
    <name type="scientific">Aspergillus candidus</name>
    <dbReference type="NCBI Taxonomy" id="41067"/>
    <lineage>
        <taxon>Eukaryota</taxon>
        <taxon>Fungi</taxon>
        <taxon>Dikarya</taxon>
        <taxon>Ascomycota</taxon>
        <taxon>Pezizomycotina</taxon>
        <taxon>Eurotiomycetes</taxon>
        <taxon>Eurotiomycetidae</taxon>
        <taxon>Eurotiales</taxon>
        <taxon>Aspergillaceae</taxon>
        <taxon>Aspergillus</taxon>
        <taxon>Aspergillus subgen. Circumdati</taxon>
    </lineage>
</organism>
<accession>A0A2I2F7N5</accession>
<gene>
    <name evidence="4" type="ORF">BDW47DRAFT_127010</name>
</gene>
<dbReference type="GeneID" id="36523818"/>
<feature type="signal peptide" evidence="3">
    <location>
        <begin position="1"/>
        <end position="21"/>
    </location>
</feature>
<keyword evidence="1" id="KW-0378">Hydrolase</keyword>
<dbReference type="Proteomes" id="UP000234585">
    <property type="component" value="Unassembled WGS sequence"/>
</dbReference>
<dbReference type="SUPFAM" id="SSF53474">
    <property type="entry name" value="alpha/beta-Hydrolases"/>
    <property type="match status" value="1"/>
</dbReference>
<evidence type="ECO:0000256" key="2">
    <source>
        <dbReference type="ARBA" id="ARBA00023157"/>
    </source>
</evidence>
<keyword evidence="3" id="KW-0732">Signal</keyword>
<reference evidence="4 5" key="1">
    <citation type="submission" date="2017-12" db="EMBL/GenBank/DDBJ databases">
        <authorList>
            <consortium name="DOE Joint Genome Institute"/>
            <person name="Haridas S."/>
            <person name="Kjaerbolling I."/>
            <person name="Vesth T.C."/>
            <person name="Frisvad J.C."/>
            <person name="Nybo J.L."/>
            <person name="Theobald S."/>
            <person name="Kuo A."/>
            <person name="Bowyer P."/>
            <person name="Matsuda Y."/>
            <person name="Mondo S."/>
            <person name="Lyhne E.K."/>
            <person name="Kogle M.E."/>
            <person name="Clum A."/>
            <person name="Lipzen A."/>
            <person name="Salamov A."/>
            <person name="Ngan C.Y."/>
            <person name="Daum C."/>
            <person name="Chiniquy J."/>
            <person name="Barry K."/>
            <person name="LaButti K."/>
            <person name="Simmons B.A."/>
            <person name="Magnuson J.K."/>
            <person name="Mortensen U.H."/>
            <person name="Larsen T.O."/>
            <person name="Grigoriev I.V."/>
            <person name="Baker S.E."/>
            <person name="Andersen M.R."/>
            <person name="Nordberg H.P."/>
            <person name="Cantor M.N."/>
            <person name="Hua S.X."/>
        </authorList>
    </citation>
    <scope>NUCLEOTIDE SEQUENCE [LARGE SCALE GENOMIC DNA]</scope>
    <source>
        <strain evidence="4 5">CBS 102.13</strain>
    </source>
</reference>
<dbReference type="PANTHER" id="PTHR33630">
    <property type="entry name" value="CUTINASE RV1984C-RELATED-RELATED"/>
    <property type="match status" value="1"/>
</dbReference>
<dbReference type="GO" id="GO:0052689">
    <property type="term" value="F:carboxylic ester hydrolase activity"/>
    <property type="evidence" value="ECO:0007669"/>
    <property type="project" value="UniProtKB-ARBA"/>
</dbReference>
<keyword evidence="2" id="KW-1015">Disulfide bond</keyword>
<dbReference type="EMBL" id="KZ559149">
    <property type="protein sequence ID" value="PLB36636.1"/>
    <property type="molecule type" value="Genomic_DNA"/>
</dbReference>
<feature type="chain" id="PRO_5014135153" evidence="3">
    <location>
        <begin position="22"/>
        <end position="230"/>
    </location>
</feature>
<dbReference type="InterPro" id="IPR000675">
    <property type="entry name" value="Cutinase/axe"/>
</dbReference>
<dbReference type="Gene3D" id="3.40.50.1820">
    <property type="entry name" value="alpha/beta hydrolase"/>
    <property type="match status" value="1"/>
</dbReference>
<dbReference type="OrthoDB" id="2586582at2759"/>
<sequence length="230" mass="24596">MLSKLAVSLLVTSTIAASAETATPRPECPNIHVFGARHTTATDDYGLAKELVNAIVETHPGATAERIDYPAQGGSTDIFAWSAQTGVRAVTHQVTSFVNRCPDTQIVLVGYSQGAEIIDDAMCGGPDPTVNISSTEPPLSSEIGSHVKAIVWMGNPRHTIGAPFNLGTASASGTRPRSENLSCLPYTDIIQSYCDQGDRVCTDGDSWEVHGSYAAKYTYNALEFVNERLY</sequence>
<proteinExistence type="predicted"/>
<dbReference type="InterPro" id="IPR029058">
    <property type="entry name" value="AB_hydrolase_fold"/>
</dbReference>
<dbReference type="SMART" id="SM01110">
    <property type="entry name" value="Cutinase"/>
    <property type="match status" value="1"/>
</dbReference>
<dbReference type="AlphaFoldDB" id="A0A2I2F7N5"/>
<dbReference type="RefSeq" id="XP_024670648.1">
    <property type="nucleotide sequence ID" value="XM_024816658.1"/>
</dbReference>
<evidence type="ECO:0000256" key="1">
    <source>
        <dbReference type="ARBA" id="ARBA00022801"/>
    </source>
</evidence>
<keyword evidence="5" id="KW-1185">Reference proteome</keyword>
<name>A0A2I2F7N5_ASPCN</name>
<dbReference type="STRING" id="41067.A0A2I2F7N5"/>
<evidence type="ECO:0000313" key="5">
    <source>
        <dbReference type="Proteomes" id="UP000234585"/>
    </source>
</evidence>
<evidence type="ECO:0000256" key="3">
    <source>
        <dbReference type="SAM" id="SignalP"/>
    </source>
</evidence>